<evidence type="ECO:0000256" key="1">
    <source>
        <dbReference type="SAM" id="MobiDB-lite"/>
    </source>
</evidence>
<dbReference type="SMART" id="SM00228">
    <property type="entry name" value="PDZ"/>
    <property type="match status" value="1"/>
</dbReference>
<comment type="caution">
    <text evidence="4">The sequence shown here is derived from an EMBL/GenBank/DDBJ whole genome shotgun (WGS) entry which is preliminary data.</text>
</comment>
<sequence length="890" mass="90755">MAARLVALALSVSCAAHAPVRARVLHTPARCAVHASARQQDNADAYLEGQAVAEALLRRRDARPKFVAVTLAKPLGVTFAQNPGGKGAYVANLDEGSQRKLAGVCLGDWLISVRERDVTRDSLDAVLAALDDAPLFVPLGLQRGGSEPWRAADGLSADEMLAAVLAEYDGSLSASNQEELFRAFEAFKAAERTAADGGAQPVGSAEQAGVGVDESLESATARTISKLTFELRSFVSGLRVSFRSIVDRSVDKAFLDLQIALRTAEYLARRAGLDAARALSAGQRAVATLAPSSSGRARALPAGRRFAPELRGDDALAPFRARLAQPPPLPGGAPAEDGGGFSTVAAAKELLAALFDDVASATDAAGTTPGVGVGAGAGAGAEANAGTGGGGDGGGSGVDWAKFERRAANLGGALGRDVSRTVSLIRQDFEAFSLLKDEGALEPPPGAELLDGSVLGGLAELGARVQLPRLPGLPGNDGLASLSRTRGAQRERARAERARAGVSLAGKVAERLVKDGADTLVYGALPPAKVAGRLAGRALAQAIASSVSSRVASDRRTDGGDARAADTVGSAVNAAGFVRDVLSEIAQQYKNDLAAGAERGPLAGVARAVTEAPTRALDTVSKAVREGLSGTADGLQQRTARLRTEQQRLLDGGTRRAAVDERPDSGGWAAGSAAQPAGGTKPKRAARAAADLVVDVTAVSARSADDAHDAQASTHEAALSAPSNNASALVAGAQVAQRDADAIVVVTATTLAPAEAGAATAAPGGWWRPTGDSLVGVGARQGGAGETGVDAPSPSDGADGEADDEGFDVDVTAVADAGETRSARQAQLVADKLALWLERSVALTAEQAADLFVPEQLASWRTLKRFRRPPPPEFPGALVAELLSSLISRE</sequence>
<dbReference type="AlphaFoldDB" id="A0A8J6CDQ2"/>
<dbReference type="SUPFAM" id="SSF50156">
    <property type="entry name" value="PDZ domain-like"/>
    <property type="match status" value="1"/>
</dbReference>
<keyword evidence="5" id="KW-1185">Reference proteome</keyword>
<dbReference type="Proteomes" id="UP000751190">
    <property type="component" value="Unassembled WGS sequence"/>
</dbReference>
<dbReference type="InterPro" id="IPR036034">
    <property type="entry name" value="PDZ_sf"/>
</dbReference>
<feature type="signal peptide" evidence="2">
    <location>
        <begin position="1"/>
        <end position="22"/>
    </location>
</feature>
<evidence type="ECO:0000256" key="2">
    <source>
        <dbReference type="SAM" id="SignalP"/>
    </source>
</evidence>
<gene>
    <name evidence="4" type="ORF">KFE25_007352</name>
</gene>
<feature type="region of interest" description="Disordered" evidence="1">
    <location>
        <begin position="648"/>
        <end position="682"/>
    </location>
</feature>
<dbReference type="EMBL" id="JAGTXO010000003">
    <property type="protein sequence ID" value="KAG8468834.1"/>
    <property type="molecule type" value="Genomic_DNA"/>
</dbReference>
<feature type="region of interest" description="Disordered" evidence="1">
    <location>
        <begin position="780"/>
        <end position="803"/>
    </location>
</feature>
<feature type="domain" description="PDZ" evidence="3">
    <location>
        <begin position="73"/>
        <end position="145"/>
    </location>
</feature>
<evidence type="ECO:0000259" key="3">
    <source>
        <dbReference type="SMART" id="SM00228"/>
    </source>
</evidence>
<proteinExistence type="predicted"/>
<evidence type="ECO:0000313" key="5">
    <source>
        <dbReference type="Proteomes" id="UP000751190"/>
    </source>
</evidence>
<accession>A0A8J6CDQ2</accession>
<protein>
    <recommendedName>
        <fullName evidence="3">PDZ domain-containing protein</fullName>
    </recommendedName>
</protein>
<reference evidence="4" key="1">
    <citation type="submission" date="2021-05" db="EMBL/GenBank/DDBJ databases">
        <title>The genome of the haptophyte Pavlova lutheri (Diacronema luteri, Pavlovales) - a model for lipid biosynthesis in eukaryotic algae.</title>
        <authorList>
            <person name="Hulatt C.J."/>
            <person name="Posewitz M.C."/>
        </authorList>
    </citation>
    <scope>NUCLEOTIDE SEQUENCE</scope>
    <source>
        <strain evidence="4">NIVA-4/92</strain>
    </source>
</reference>
<dbReference type="Gene3D" id="2.30.42.10">
    <property type="match status" value="1"/>
</dbReference>
<organism evidence="4 5">
    <name type="scientific">Diacronema lutheri</name>
    <name type="common">Unicellular marine alga</name>
    <name type="synonym">Monochrysis lutheri</name>
    <dbReference type="NCBI Taxonomy" id="2081491"/>
    <lineage>
        <taxon>Eukaryota</taxon>
        <taxon>Haptista</taxon>
        <taxon>Haptophyta</taxon>
        <taxon>Pavlovophyceae</taxon>
        <taxon>Pavlovales</taxon>
        <taxon>Pavlovaceae</taxon>
        <taxon>Diacronema</taxon>
    </lineage>
</organism>
<keyword evidence="2" id="KW-0732">Signal</keyword>
<feature type="chain" id="PRO_5035313773" description="PDZ domain-containing protein" evidence="2">
    <location>
        <begin position="23"/>
        <end position="890"/>
    </location>
</feature>
<dbReference type="InterPro" id="IPR001478">
    <property type="entry name" value="PDZ"/>
</dbReference>
<name>A0A8J6CDQ2_DIALT</name>
<evidence type="ECO:0000313" key="4">
    <source>
        <dbReference type="EMBL" id="KAG8468834.1"/>
    </source>
</evidence>
<feature type="compositionally biased region" description="Basic and acidic residues" evidence="1">
    <location>
        <begin position="648"/>
        <end position="664"/>
    </location>
</feature>
<dbReference type="OrthoDB" id="10589151at2759"/>